<organism evidence="1 2">
    <name type="scientific">Stylosanthes scabra</name>
    <dbReference type="NCBI Taxonomy" id="79078"/>
    <lineage>
        <taxon>Eukaryota</taxon>
        <taxon>Viridiplantae</taxon>
        <taxon>Streptophyta</taxon>
        <taxon>Embryophyta</taxon>
        <taxon>Tracheophyta</taxon>
        <taxon>Spermatophyta</taxon>
        <taxon>Magnoliopsida</taxon>
        <taxon>eudicotyledons</taxon>
        <taxon>Gunneridae</taxon>
        <taxon>Pentapetalae</taxon>
        <taxon>rosids</taxon>
        <taxon>fabids</taxon>
        <taxon>Fabales</taxon>
        <taxon>Fabaceae</taxon>
        <taxon>Papilionoideae</taxon>
        <taxon>50 kb inversion clade</taxon>
        <taxon>dalbergioids sensu lato</taxon>
        <taxon>Dalbergieae</taxon>
        <taxon>Pterocarpus clade</taxon>
        <taxon>Stylosanthes</taxon>
    </lineage>
</organism>
<reference evidence="1 2" key="1">
    <citation type="journal article" date="2023" name="Plants (Basel)">
        <title>Bridging the Gap: Combining Genomics and Transcriptomics Approaches to Understand Stylosanthes scabra, an Orphan Legume from the Brazilian Caatinga.</title>
        <authorList>
            <person name="Ferreira-Neto J.R.C."/>
            <person name="da Silva M.D."/>
            <person name="Binneck E."/>
            <person name="de Melo N.F."/>
            <person name="da Silva R.H."/>
            <person name="de Melo A.L.T.M."/>
            <person name="Pandolfi V."/>
            <person name="Bustamante F.O."/>
            <person name="Brasileiro-Vidal A.C."/>
            <person name="Benko-Iseppon A.M."/>
        </authorList>
    </citation>
    <scope>NUCLEOTIDE SEQUENCE [LARGE SCALE GENOMIC DNA]</scope>
    <source>
        <tissue evidence="1">Leaves</tissue>
    </source>
</reference>
<gene>
    <name evidence="1" type="ORF">PIB30_076113</name>
</gene>
<dbReference type="SUPFAM" id="SSF56672">
    <property type="entry name" value="DNA/RNA polymerases"/>
    <property type="match status" value="1"/>
</dbReference>
<name>A0ABU6RQH1_9FABA</name>
<accession>A0ABU6RQH1</accession>
<dbReference type="Gene3D" id="3.10.10.10">
    <property type="entry name" value="HIV Type 1 Reverse Transcriptase, subunit A, domain 1"/>
    <property type="match status" value="1"/>
</dbReference>
<proteinExistence type="predicted"/>
<protein>
    <submittedName>
        <fullName evidence="1">Uncharacterized protein</fullName>
    </submittedName>
</protein>
<sequence length="52" mass="5815">MPGIDPNFSNHKLSVLLGSRPIAQRLRRMSPEKIAEVKKQVQNLLEAGFIGE</sequence>
<dbReference type="Proteomes" id="UP001341840">
    <property type="component" value="Unassembled WGS sequence"/>
</dbReference>
<comment type="caution">
    <text evidence="1">The sequence shown here is derived from an EMBL/GenBank/DDBJ whole genome shotgun (WGS) entry which is preliminary data.</text>
</comment>
<feature type="non-terminal residue" evidence="1">
    <location>
        <position position="52"/>
    </location>
</feature>
<evidence type="ECO:0000313" key="2">
    <source>
        <dbReference type="Proteomes" id="UP001341840"/>
    </source>
</evidence>
<dbReference type="EMBL" id="JASCZI010031197">
    <property type="protein sequence ID" value="MED6126210.1"/>
    <property type="molecule type" value="Genomic_DNA"/>
</dbReference>
<dbReference type="InterPro" id="IPR043502">
    <property type="entry name" value="DNA/RNA_pol_sf"/>
</dbReference>
<evidence type="ECO:0000313" key="1">
    <source>
        <dbReference type="EMBL" id="MED6126210.1"/>
    </source>
</evidence>
<keyword evidence="2" id="KW-1185">Reference proteome</keyword>